<dbReference type="PANTHER" id="PTHR37019">
    <property type="entry name" value="CHROMOSOME 1, WHOLE GENOME SHOTGUN SEQUENCE"/>
    <property type="match status" value="1"/>
</dbReference>
<evidence type="ECO:0000313" key="4">
    <source>
        <dbReference type="Proteomes" id="UP000799302"/>
    </source>
</evidence>
<sequence>MAKLNLHWYYTFFFLYLEPFSALAGAIAALSPQLYLSMTDSKWSSPSVDFATGTVVNQISNLYMFFALTEFLVFRAGRHNLPVWRALVTAMLIADFGHLLSGWRLGLEQYWNIASWGWMEAGSVGFVYAGAATRIMFLSGIGVVVQTDGERKRI</sequence>
<protein>
    <recommendedName>
        <fullName evidence="2">DUF7704 domain-containing protein</fullName>
    </recommendedName>
</protein>
<evidence type="ECO:0000313" key="3">
    <source>
        <dbReference type="EMBL" id="KAF2670329.1"/>
    </source>
</evidence>
<dbReference type="OrthoDB" id="5313995at2759"/>
<organism evidence="3 4">
    <name type="scientific">Microthyrium microscopicum</name>
    <dbReference type="NCBI Taxonomy" id="703497"/>
    <lineage>
        <taxon>Eukaryota</taxon>
        <taxon>Fungi</taxon>
        <taxon>Dikarya</taxon>
        <taxon>Ascomycota</taxon>
        <taxon>Pezizomycotina</taxon>
        <taxon>Dothideomycetes</taxon>
        <taxon>Dothideomycetes incertae sedis</taxon>
        <taxon>Microthyriales</taxon>
        <taxon>Microthyriaceae</taxon>
        <taxon>Microthyrium</taxon>
    </lineage>
</organism>
<dbReference type="Proteomes" id="UP000799302">
    <property type="component" value="Unassembled WGS sequence"/>
</dbReference>
<evidence type="ECO:0000259" key="2">
    <source>
        <dbReference type="Pfam" id="PF24803"/>
    </source>
</evidence>
<dbReference type="Pfam" id="PF24803">
    <property type="entry name" value="DUF7704"/>
    <property type="match status" value="1"/>
</dbReference>
<feature type="domain" description="DUF7704" evidence="2">
    <location>
        <begin position="6"/>
        <end position="141"/>
    </location>
</feature>
<name>A0A6A6UDF6_9PEZI</name>
<dbReference type="PANTHER" id="PTHR37019:SF1">
    <property type="entry name" value="EXPERA DOMAIN-CONTAINING PROTEIN"/>
    <property type="match status" value="1"/>
</dbReference>
<accession>A0A6A6UDF6</accession>
<keyword evidence="4" id="KW-1185">Reference proteome</keyword>
<keyword evidence="1" id="KW-0472">Membrane</keyword>
<dbReference type="InterPro" id="IPR056121">
    <property type="entry name" value="DUF7704"/>
</dbReference>
<reference evidence="3" key="1">
    <citation type="journal article" date="2020" name="Stud. Mycol.">
        <title>101 Dothideomycetes genomes: a test case for predicting lifestyles and emergence of pathogens.</title>
        <authorList>
            <person name="Haridas S."/>
            <person name="Albert R."/>
            <person name="Binder M."/>
            <person name="Bloem J."/>
            <person name="Labutti K."/>
            <person name="Salamov A."/>
            <person name="Andreopoulos B."/>
            <person name="Baker S."/>
            <person name="Barry K."/>
            <person name="Bills G."/>
            <person name="Bluhm B."/>
            <person name="Cannon C."/>
            <person name="Castanera R."/>
            <person name="Culley D."/>
            <person name="Daum C."/>
            <person name="Ezra D."/>
            <person name="Gonzalez J."/>
            <person name="Henrissat B."/>
            <person name="Kuo A."/>
            <person name="Liang C."/>
            <person name="Lipzen A."/>
            <person name="Lutzoni F."/>
            <person name="Magnuson J."/>
            <person name="Mondo S."/>
            <person name="Nolan M."/>
            <person name="Ohm R."/>
            <person name="Pangilinan J."/>
            <person name="Park H.-J."/>
            <person name="Ramirez L."/>
            <person name="Alfaro M."/>
            <person name="Sun H."/>
            <person name="Tritt A."/>
            <person name="Yoshinaga Y."/>
            <person name="Zwiers L.-H."/>
            <person name="Turgeon B."/>
            <person name="Goodwin S."/>
            <person name="Spatafora J."/>
            <person name="Crous P."/>
            <person name="Grigoriev I."/>
        </authorList>
    </citation>
    <scope>NUCLEOTIDE SEQUENCE</scope>
    <source>
        <strain evidence="3">CBS 115976</strain>
    </source>
</reference>
<feature type="transmembrane region" description="Helical" evidence="1">
    <location>
        <begin position="125"/>
        <end position="145"/>
    </location>
</feature>
<proteinExistence type="predicted"/>
<keyword evidence="1" id="KW-0812">Transmembrane</keyword>
<gene>
    <name evidence="3" type="ORF">BT63DRAFT_424270</name>
</gene>
<feature type="transmembrane region" description="Helical" evidence="1">
    <location>
        <begin position="55"/>
        <end position="74"/>
    </location>
</feature>
<keyword evidence="1" id="KW-1133">Transmembrane helix</keyword>
<dbReference type="AlphaFoldDB" id="A0A6A6UDF6"/>
<feature type="transmembrane region" description="Helical" evidence="1">
    <location>
        <begin position="86"/>
        <end position="105"/>
    </location>
</feature>
<dbReference type="EMBL" id="MU004234">
    <property type="protein sequence ID" value="KAF2670329.1"/>
    <property type="molecule type" value="Genomic_DNA"/>
</dbReference>
<evidence type="ECO:0000256" key="1">
    <source>
        <dbReference type="SAM" id="Phobius"/>
    </source>
</evidence>
<feature type="transmembrane region" description="Helical" evidence="1">
    <location>
        <begin position="12"/>
        <end position="35"/>
    </location>
</feature>